<comment type="cofactor">
    <cofactor evidence="9">
        <name>Cu(2+)</name>
        <dbReference type="ChEBI" id="CHEBI:29036"/>
    </cofactor>
    <text evidence="9">The crystal structure with reduced Cu(1+) has also been determined.</text>
</comment>
<feature type="binding site" evidence="9">
    <location>
        <position position="155"/>
    </location>
    <ligand>
        <name>Cu cation</name>
        <dbReference type="ChEBI" id="CHEBI:23378"/>
    </ligand>
</feature>
<evidence type="ECO:0000256" key="6">
    <source>
        <dbReference type="ARBA" id="ARBA00023008"/>
    </source>
</evidence>
<proteinExistence type="inferred from homology"/>
<keyword evidence="8 10" id="KW-0472">Membrane</keyword>
<evidence type="ECO:0000313" key="14">
    <source>
        <dbReference type="Proteomes" id="UP001497457"/>
    </source>
</evidence>
<dbReference type="Gene3D" id="2.60.40.420">
    <property type="entry name" value="Cupredoxins - blue copper proteins"/>
    <property type="match status" value="1"/>
</dbReference>
<reference evidence="14" key="1">
    <citation type="submission" date="2024-06" db="EMBL/GenBank/DDBJ databases">
        <authorList>
            <person name="Ryan C."/>
        </authorList>
    </citation>
    <scope>NUCLEOTIDE SEQUENCE [LARGE SCALE GENOMIC DNA]</scope>
</reference>
<evidence type="ECO:0000256" key="4">
    <source>
        <dbReference type="ARBA" id="ARBA00022723"/>
    </source>
</evidence>
<dbReference type="InterPro" id="IPR028871">
    <property type="entry name" value="BlueCu_1_BS"/>
</dbReference>
<feature type="binding site" evidence="9">
    <location>
        <position position="147"/>
    </location>
    <ligand>
        <name>Cu cation</name>
        <dbReference type="ChEBI" id="CHEBI:23378"/>
    </ligand>
</feature>
<dbReference type="InterPro" id="IPR008972">
    <property type="entry name" value="Cupredoxin"/>
</dbReference>
<dbReference type="PANTHER" id="PTHR34192">
    <property type="entry name" value="PLASTOCYANIN MAJOR ISOFORM, CHLOROPLASTIC-RELATED"/>
    <property type="match status" value="1"/>
</dbReference>
<dbReference type="GO" id="GO:0009535">
    <property type="term" value="C:chloroplast thylakoid membrane"/>
    <property type="evidence" value="ECO:0007669"/>
    <property type="project" value="UniProtKB-SubCell"/>
</dbReference>
<evidence type="ECO:0000256" key="11">
    <source>
        <dbReference type="SAM" id="MobiDB-lite"/>
    </source>
</evidence>
<comment type="subcellular location">
    <subcellularLocation>
        <location evidence="1 10">Plastid</location>
        <location evidence="1 10">Chloroplast thylakoid membrane</location>
        <topology evidence="1 10">Peripheral membrane protein</topology>
        <orientation evidence="1 10">Lumenal side</orientation>
    </subcellularLocation>
</comment>
<keyword evidence="6 9" id="KW-0186">Copper</keyword>
<keyword evidence="3 10" id="KW-0813">Transport</keyword>
<feature type="binding site" evidence="9">
    <location>
        <position position="150"/>
    </location>
    <ligand>
        <name>Cu cation</name>
        <dbReference type="ChEBI" id="CHEBI:23378"/>
    </ligand>
</feature>
<dbReference type="InterPro" id="IPR001235">
    <property type="entry name" value="Copper_blue_Plastocyanin"/>
</dbReference>
<name>A0ABC8W8Z7_9POAL</name>
<keyword evidence="14" id="KW-1185">Reference proteome</keyword>
<dbReference type="GO" id="GO:0009055">
    <property type="term" value="F:electron transfer activity"/>
    <property type="evidence" value="ECO:0007669"/>
    <property type="project" value="UniProtKB-UniRule"/>
</dbReference>
<dbReference type="NCBIfam" id="TIGR02656">
    <property type="entry name" value="cyanin_plasto"/>
    <property type="match status" value="1"/>
</dbReference>
<dbReference type="PROSITE" id="PS00196">
    <property type="entry name" value="COPPER_BLUE"/>
    <property type="match status" value="1"/>
</dbReference>
<dbReference type="GO" id="GO:0005507">
    <property type="term" value="F:copper ion binding"/>
    <property type="evidence" value="ECO:0007669"/>
    <property type="project" value="UniProtKB-UniRule"/>
</dbReference>
<evidence type="ECO:0000256" key="1">
    <source>
        <dbReference type="ARBA" id="ARBA00004622"/>
    </source>
</evidence>
<dbReference type="Pfam" id="PF00127">
    <property type="entry name" value="Copper-bind"/>
    <property type="match status" value="1"/>
</dbReference>
<evidence type="ECO:0000256" key="10">
    <source>
        <dbReference type="RuleBase" id="RU363020"/>
    </source>
</evidence>
<dbReference type="SUPFAM" id="SSF49503">
    <property type="entry name" value="Cupredoxins"/>
    <property type="match status" value="1"/>
</dbReference>
<evidence type="ECO:0000256" key="3">
    <source>
        <dbReference type="ARBA" id="ARBA00022448"/>
    </source>
</evidence>
<evidence type="ECO:0000256" key="2">
    <source>
        <dbReference type="ARBA" id="ARBA00005338"/>
    </source>
</evidence>
<dbReference type="PRINTS" id="PR00157">
    <property type="entry name" value="PLASTOCYANIN"/>
</dbReference>
<sequence>MASLSSATVTAPSFASPPARTAAATRRPAAFTVRASLRKAAGTAAVAVAASTALLVLPGAAMAKEVLLGADDGGLAFVPSEFVVKSGEAITFKNNAGFPHNVVFDDDEVPAGVDAAAISQGDEELLNAPGQTYTVTLTVPGTYGFYCSPHQGAGMVGKVTVQ</sequence>
<evidence type="ECO:0000256" key="5">
    <source>
        <dbReference type="ARBA" id="ARBA00022982"/>
    </source>
</evidence>
<evidence type="ECO:0000313" key="13">
    <source>
        <dbReference type="EMBL" id="CAL4905117.1"/>
    </source>
</evidence>
<feature type="binding site" evidence="9">
    <location>
        <position position="100"/>
    </location>
    <ligand>
        <name>Cu cation</name>
        <dbReference type="ChEBI" id="CHEBI:23378"/>
    </ligand>
</feature>
<dbReference type="PRINTS" id="PR00156">
    <property type="entry name" value="COPPERBLUE"/>
</dbReference>
<comment type="function">
    <text evidence="10">Participates in electron transfer between P700 and the cytochrome b6-f complex in photosystem I.</text>
</comment>
<dbReference type="InterPro" id="IPR002387">
    <property type="entry name" value="Plastocyanin"/>
</dbReference>
<dbReference type="CDD" id="cd04219">
    <property type="entry name" value="Plastocyanin"/>
    <property type="match status" value="1"/>
</dbReference>
<keyword evidence="4 9" id="KW-0479">Metal-binding</keyword>
<comment type="similarity">
    <text evidence="2 10">Belongs to the plastocyanin family.</text>
</comment>
<gene>
    <name evidence="13" type="ORF">URODEC1_LOCUS11491</name>
</gene>
<feature type="compositionally biased region" description="Low complexity" evidence="11">
    <location>
        <begin position="10"/>
        <end position="21"/>
    </location>
</feature>
<feature type="domain" description="Blue (type 1) copper" evidence="12">
    <location>
        <begin position="65"/>
        <end position="162"/>
    </location>
</feature>
<accession>A0ABC8W8Z7</accession>
<evidence type="ECO:0000256" key="7">
    <source>
        <dbReference type="ARBA" id="ARBA00023078"/>
    </source>
</evidence>
<feature type="region of interest" description="Disordered" evidence="11">
    <location>
        <begin position="1"/>
        <end position="21"/>
    </location>
</feature>
<evidence type="ECO:0000256" key="8">
    <source>
        <dbReference type="ARBA" id="ARBA00023136"/>
    </source>
</evidence>
<organism evidence="13 14">
    <name type="scientific">Urochloa decumbens</name>
    <dbReference type="NCBI Taxonomy" id="240449"/>
    <lineage>
        <taxon>Eukaryota</taxon>
        <taxon>Viridiplantae</taxon>
        <taxon>Streptophyta</taxon>
        <taxon>Embryophyta</taxon>
        <taxon>Tracheophyta</taxon>
        <taxon>Spermatophyta</taxon>
        <taxon>Magnoliopsida</taxon>
        <taxon>Liliopsida</taxon>
        <taxon>Poales</taxon>
        <taxon>Poaceae</taxon>
        <taxon>PACMAD clade</taxon>
        <taxon>Panicoideae</taxon>
        <taxon>Panicodae</taxon>
        <taxon>Paniceae</taxon>
        <taxon>Melinidinae</taxon>
        <taxon>Urochloa</taxon>
    </lineage>
</organism>
<reference evidence="13 14" key="2">
    <citation type="submission" date="2024-10" db="EMBL/GenBank/DDBJ databases">
        <authorList>
            <person name="Ryan C."/>
        </authorList>
    </citation>
    <scope>NUCLEOTIDE SEQUENCE [LARGE SCALE GENOMIC DNA]</scope>
</reference>
<evidence type="ECO:0000259" key="12">
    <source>
        <dbReference type="Pfam" id="PF00127"/>
    </source>
</evidence>
<dbReference type="EMBL" id="OZ075122">
    <property type="protein sequence ID" value="CAL4905117.1"/>
    <property type="molecule type" value="Genomic_DNA"/>
</dbReference>
<protein>
    <recommendedName>
        <fullName evidence="10">Plastocyanin</fullName>
    </recommendedName>
</protein>
<keyword evidence="5 10" id="KW-0249">Electron transport</keyword>
<dbReference type="PANTHER" id="PTHR34192:SF10">
    <property type="entry name" value="PLASTOCYANIN MAJOR ISOFORM, CHLOROPLASTIC-RELATED"/>
    <property type="match status" value="1"/>
</dbReference>
<keyword evidence="7 10" id="KW-0793">Thylakoid</keyword>
<dbReference type="Proteomes" id="UP001497457">
    <property type="component" value="Chromosome 12b"/>
</dbReference>
<dbReference type="InterPro" id="IPR000923">
    <property type="entry name" value="BlueCu_1"/>
</dbReference>
<evidence type="ECO:0000256" key="9">
    <source>
        <dbReference type="PIRSR" id="PIRSR602387-1"/>
    </source>
</evidence>
<dbReference type="AlphaFoldDB" id="A0ABC8W8Z7"/>